<evidence type="ECO:0000256" key="2">
    <source>
        <dbReference type="SAM" id="Phobius"/>
    </source>
</evidence>
<feature type="transmembrane region" description="Helical" evidence="2">
    <location>
        <begin position="46"/>
        <end position="65"/>
    </location>
</feature>
<name>A0A8W8M985_MAGGI</name>
<feature type="compositionally biased region" description="Basic and acidic residues" evidence="1">
    <location>
        <begin position="114"/>
        <end position="156"/>
    </location>
</feature>
<sequence length="466" mass="52902">MSDSTNSYKLIYHTQEKRWILILVPRMCTDGRSGSPPLPPPRRKHILFFLLCATTCWLLYHIFYFSSDQVVHDKSSKHAISFQTNHISVQDTVRKATDVKHEAKESGVLQPPPRNEDVQPLTRKDNAKSKDVQRKEDAEPPERKEDVQPSDGKKDSPQQQQKDSSKLDAKKTDKSDGRNSMASLTAAPLKKGDSKIQDEKNVSKKTQPKGEGHLDTMLKIGEKLKNKTLDLGEKMKNKTIEKLSQLGVIKSSNPLRYVFVPDVWKLKLTLDDLSQVMKDTDHLSKQEKIDVNYPKLVHVKSNLTEGNLTVALRKVVMENPVGFCDCKDYECMCCSRVTHKRIQVNLTACANVTFMSKSQELNFKFSMDNRTVYQKQIAVEPAPKICLGSHSKVADICVNFLNTTSKVTVLEDHKFLVVGCLEFSISLFNKTVSAFPVDCFQMPSHQHHQKEEGEKKMAQDLGNWMP</sequence>
<evidence type="ECO:0000259" key="3">
    <source>
        <dbReference type="Pfam" id="PF15998"/>
    </source>
</evidence>
<keyword evidence="2" id="KW-1133">Transmembrane helix</keyword>
<dbReference type="Proteomes" id="UP000005408">
    <property type="component" value="Unassembled WGS sequence"/>
</dbReference>
<dbReference type="AlphaFoldDB" id="A0A8W8M985"/>
<evidence type="ECO:0000256" key="1">
    <source>
        <dbReference type="SAM" id="MobiDB-lite"/>
    </source>
</evidence>
<dbReference type="PANTHER" id="PTHR36299">
    <property type="entry name" value="AGAP008005-PA"/>
    <property type="match status" value="1"/>
</dbReference>
<feature type="domain" description="DUF4773" evidence="3">
    <location>
        <begin position="324"/>
        <end position="443"/>
    </location>
</feature>
<dbReference type="Pfam" id="PF15998">
    <property type="entry name" value="DUF4773"/>
    <property type="match status" value="1"/>
</dbReference>
<dbReference type="PANTHER" id="PTHR36299:SF2">
    <property type="entry name" value="DUF4773 DOMAIN-CONTAINING PROTEIN"/>
    <property type="match status" value="1"/>
</dbReference>
<protein>
    <recommendedName>
        <fullName evidence="3">DUF4773 domain-containing protein</fullName>
    </recommendedName>
</protein>
<organism evidence="4 5">
    <name type="scientific">Magallana gigas</name>
    <name type="common">Pacific oyster</name>
    <name type="synonym">Crassostrea gigas</name>
    <dbReference type="NCBI Taxonomy" id="29159"/>
    <lineage>
        <taxon>Eukaryota</taxon>
        <taxon>Metazoa</taxon>
        <taxon>Spiralia</taxon>
        <taxon>Lophotrochozoa</taxon>
        <taxon>Mollusca</taxon>
        <taxon>Bivalvia</taxon>
        <taxon>Autobranchia</taxon>
        <taxon>Pteriomorphia</taxon>
        <taxon>Ostreida</taxon>
        <taxon>Ostreoidea</taxon>
        <taxon>Ostreidae</taxon>
        <taxon>Magallana</taxon>
    </lineage>
</organism>
<feature type="compositionally biased region" description="Basic and acidic residues" evidence="1">
    <location>
        <begin position="449"/>
        <end position="458"/>
    </location>
</feature>
<feature type="region of interest" description="Disordered" evidence="1">
    <location>
        <begin position="446"/>
        <end position="466"/>
    </location>
</feature>
<evidence type="ECO:0000313" key="4">
    <source>
        <dbReference type="EnsemblMetazoa" id="G31901.2:cds"/>
    </source>
</evidence>
<proteinExistence type="predicted"/>
<reference evidence="4" key="1">
    <citation type="submission" date="2022-08" db="UniProtKB">
        <authorList>
            <consortium name="EnsemblMetazoa"/>
        </authorList>
    </citation>
    <scope>IDENTIFICATION</scope>
    <source>
        <strain evidence="4">05x7-T-G4-1.051#20</strain>
    </source>
</reference>
<accession>A0A8W8M985</accession>
<keyword evidence="2" id="KW-0812">Transmembrane</keyword>
<dbReference type="InterPro" id="IPR031941">
    <property type="entry name" value="DUF4773"/>
</dbReference>
<keyword evidence="5" id="KW-1185">Reference proteome</keyword>
<keyword evidence="2" id="KW-0472">Membrane</keyword>
<feature type="region of interest" description="Disordered" evidence="1">
    <location>
        <begin position="93"/>
        <end position="214"/>
    </location>
</feature>
<feature type="compositionally biased region" description="Basic and acidic residues" evidence="1">
    <location>
        <begin position="190"/>
        <end position="214"/>
    </location>
</feature>
<dbReference type="EnsemblMetazoa" id="G31901.2">
    <property type="protein sequence ID" value="G31901.2:cds"/>
    <property type="gene ID" value="G31901"/>
</dbReference>
<feature type="compositionally biased region" description="Basic and acidic residues" evidence="1">
    <location>
        <begin position="163"/>
        <end position="177"/>
    </location>
</feature>
<evidence type="ECO:0000313" key="5">
    <source>
        <dbReference type="Proteomes" id="UP000005408"/>
    </source>
</evidence>
<feature type="compositionally biased region" description="Basic and acidic residues" evidence="1">
    <location>
        <begin position="93"/>
        <end position="105"/>
    </location>
</feature>